<feature type="binding site" evidence="5">
    <location>
        <begin position="244"/>
        <end position="247"/>
    </location>
    <ligand>
        <name>pyridoxal 5'-phosphate</name>
        <dbReference type="ChEBI" id="CHEBI:597326"/>
    </ligand>
</feature>
<dbReference type="InterPro" id="IPR015424">
    <property type="entry name" value="PyrdxlP-dep_Trfase"/>
</dbReference>
<dbReference type="Pfam" id="PF00202">
    <property type="entry name" value="Aminotran_3"/>
    <property type="match status" value="1"/>
</dbReference>
<comment type="miscellaneous">
    <text evidence="5">May also have succinyldiaminopimelate aminotransferase activity, thus carrying out the corresponding step in lysine biosynthesis.</text>
</comment>
<feature type="modified residue" description="N6-(pyridoxal phosphate)lysine" evidence="5">
    <location>
        <position position="273"/>
    </location>
</feature>
<evidence type="ECO:0000256" key="5">
    <source>
        <dbReference type="HAMAP-Rule" id="MF_01107"/>
    </source>
</evidence>
<keyword evidence="1 5" id="KW-0032">Aminotransferase</keyword>
<dbReference type="InterPro" id="IPR049704">
    <property type="entry name" value="Aminotrans_3_PPA_site"/>
</dbReference>
<dbReference type="InterPro" id="IPR005814">
    <property type="entry name" value="Aminotrans_3"/>
</dbReference>
<dbReference type="GO" id="GO:0003992">
    <property type="term" value="F:N2-acetyl-L-ornithine:2-oxoglutarate 5-aminotransferase activity"/>
    <property type="evidence" value="ECO:0007669"/>
    <property type="project" value="UniProtKB-UniRule"/>
</dbReference>
<dbReference type="PANTHER" id="PTHR11986:SF79">
    <property type="entry name" value="ACETYLORNITHINE AMINOTRANSFERASE, MITOCHONDRIAL"/>
    <property type="match status" value="1"/>
</dbReference>
<keyword evidence="2 5" id="KW-0028">Amino-acid biosynthesis</keyword>
<dbReference type="Proteomes" id="UP000050564">
    <property type="component" value="Unassembled WGS sequence"/>
</dbReference>
<dbReference type="Proteomes" id="UP000281372">
    <property type="component" value="Unassembled WGS sequence"/>
</dbReference>
<feature type="binding site" evidence="5">
    <location>
        <position position="301"/>
    </location>
    <ligand>
        <name>N(2)-acetyl-L-ornithine</name>
        <dbReference type="ChEBI" id="CHEBI:57805"/>
    </ligand>
</feature>
<evidence type="ECO:0000313" key="9">
    <source>
        <dbReference type="Proteomes" id="UP000281372"/>
    </source>
</evidence>
<evidence type="ECO:0000313" key="6">
    <source>
        <dbReference type="EMBL" id="KPW79480.1"/>
    </source>
</evidence>
<reference evidence="6 8" key="1">
    <citation type="submission" date="2015-09" db="EMBL/GenBank/DDBJ databases">
        <title>Genome announcement of multiple Pseudomonas syringae strains.</title>
        <authorList>
            <person name="Thakur S."/>
            <person name="Wang P.W."/>
            <person name="Gong Y."/>
            <person name="Weir B.S."/>
            <person name="Guttman D.S."/>
        </authorList>
    </citation>
    <scope>NUCLEOTIDE SEQUENCE [LARGE SCALE GENOMIC DNA]</scope>
    <source>
        <strain evidence="6 8">ICMP2823</strain>
    </source>
</reference>
<proteinExistence type="inferred from homology"/>
<dbReference type="InterPro" id="IPR050103">
    <property type="entry name" value="Class-III_PLP-dep_AT"/>
</dbReference>
<dbReference type="Gene3D" id="3.40.640.10">
    <property type="entry name" value="Type I PLP-dependent aspartate aminotransferase-like (Major domain)"/>
    <property type="match status" value="1"/>
</dbReference>
<feature type="binding site" evidence="5">
    <location>
        <position position="156"/>
    </location>
    <ligand>
        <name>pyridoxal 5'-phosphate</name>
        <dbReference type="ChEBI" id="CHEBI:597326"/>
    </ligand>
</feature>
<comment type="caution">
    <text evidence="6">The sequence shown here is derived from an EMBL/GenBank/DDBJ whole genome shotgun (WGS) entry which is preliminary data.</text>
</comment>
<comment type="subcellular location">
    <subcellularLocation>
        <location evidence="5">Cytoplasm</location>
    </subcellularLocation>
</comment>
<dbReference type="GO" id="GO:0042802">
    <property type="term" value="F:identical protein binding"/>
    <property type="evidence" value="ECO:0007669"/>
    <property type="project" value="TreeGrafter"/>
</dbReference>
<evidence type="ECO:0000256" key="2">
    <source>
        <dbReference type="ARBA" id="ARBA00022605"/>
    </source>
</evidence>
<evidence type="ECO:0000256" key="3">
    <source>
        <dbReference type="ARBA" id="ARBA00022679"/>
    </source>
</evidence>
<dbReference type="NCBIfam" id="TIGR00707">
    <property type="entry name" value="argD"/>
    <property type="match status" value="1"/>
</dbReference>
<comment type="similarity">
    <text evidence="5">Belongs to the class-III pyridoxal-phosphate-dependent aminotransferase family. ArgD subfamily.</text>
</comment>
<dbReference type="EMBL" id="LJPX01000115">
    <property type="protein sequence ID" value="KPW79480.1"/>
    <property type="molecule type" value="Genomic_DNA"/>
</dbReference>
<accession>A0A0P9N7H4</accession>
<keyword evidence="5" id="KW-0963">Cytoplasm</keyword>
<gene>
    <name evidence="5" type="primary">argD</name>
    <name evidence="6" type="ORF">ALO81_01270</name>
    <name evidence="7" type="ORF">ALQ64_04568</name>
</gene>
<dbReference type="FunFam" id="3.40.640.10:FF:000004">
    <property type="entry name" value="Acetylornithine aminotransferase"/>
    <property type="match status" value="1"/>
</dbReference>
<dbReference type="CDD" id="cd00610">
    <property type="entry name" value="OAT_like"/>
    <property type="match status" value="1"/>
</dbReference>
<feature type="binding site" evidence="5">
    <location>
        <position position="159"/>
    </location>
    <ligand>
        <name>N(2)-acetyl-L-ornithine</name>
        <dbReference type="ChEBI" id="CHEBI:57805"/>
    </ligand>
</feature>
<evidence type="ECO:0000256" key="4">
    <source>
        <dbReference type="ARBA" id="ARBA00022898"/>
    </source>
</evidence>
<comment type="subunit">
    <text evidence="5">Homodimer.</text>
</comment>
<dbReference type="HAMAP" id="MF_01107">
    <property type="entry name" value="ArgD_aminotrans_3"/>
    <property type="match status" value="1"/>
</dbReference>
<organism evidence="6 8">
    <name type="scientific">Pseudomonas cannabina</name>
    <dbReference type="NCBI Taxonomy" id="86840"/>
    <lineage>
        <taxon>Bacteria</taxon>
        <taxon>Pseudomonadati</taxon>
        <taxon>Pseudomonadota</taxon>
        <taxon>Gammaproteobacteria</taxon>
        <taxon>Pseudomonadales</taxon>
        <taxon>Pseudomonadaceae</taxon>
        <taxon>Pseudomonas</taxon>
    </lineage>
</organism>
<sequence>MKYFAVYPEQVVNDTAKNRNIPKELHVMTATCLMTTYQPLALSFTHGLGTQLWDQDGREYLDAVAGVAVTGVGHSHPVLVEAIREQAGLLLHTSNLYSIDWQQRLAQKLNALSGLDRVFFNNSGAEANETALKLARLHGWHKYIEQPLVVVMENAFHGRTLGTLSASDGPAVRLGFSQLPGDYIKVPFGDLTAFDKVCATHGHRIASVLVEPIQGEGGAQLAPAGYLKALRERCTRRDWLLMLDEIQTGMGRTGKWFAFQHEGIVPDVMTLAKGLGNGVPIGACLARGKAAGLFTPGSHGSTFGGNPLACRVGCTVIDIIEQQGLVENARVQGQHLLDRLRDVLGDHPCVQEIRGQGLMIGIELQHVIPDLTRIAAEQHGLLINVTRSKVIRLLPPLVLEAAEVEQVVQRLAATFDSVGQRSLKRMA</sequence>
<dbReference type="Gene3D" id="3.90.1150.10">
    <property type="entry name" value="Aspartate Aminotransferase, domain 1"/>
    <property type="match status" value="1"/>
</dbReference>
<feature type="binding site" evidence="5">
    <location>
        <begin position="124"/>
        <end position="125"/>
    </location>
    <ligand>
        <name>pyridoxal 5'-phosphate</name>
        <dbReference type="ChEBI" id="CHEBI:597326"/>
    </ligand>
</feature>
<dbReference type="InterPro" id="IPR015422">
    <property type="entry name" value="PyrdxlP-dep_Trfase_small"/>
</dbReference>
<dbReference type="NCBIfam" id="NF002325">
    <property type="entry name" value="PRK01278.1"/>
    <property type="match status" value="1"/>
</dbReference>
<keyword evidence="5" id="KW-0055">Arginine biosynthesis</keyword>
<dbReference type="SUPFAM" id="SSF53383">
    <property type="entry name" value="PLP-dependent transferases"/>
    <property type="match status" value="1"/>
</dbReference>
<reference evidence="7 9" key="2">
    <citation type="submission" date="2018-08" db="EMBL/GenBank/DDBJ databases">
        <title>Recombination of ecologically and evolutionarily significant loci maintains genetic cohesion in the Pseudomonas syringae species complex.</title>
        <authorList>
            <person name="Dillon M."/>
            <person name="Thakur S."/>
            <person name="Almeida R.N.D."/>
            <person name="Weir B.S."/>
            <person name="Guttman D.S."/>
        </authorList>
    </citation>
    <scope>NUCLEOTIDE SEQUENCE [LARGE SCALE GENOMIC DNA]</scope>
    <source>
        <strain evidence="7 9">ICMP 2821</strain>
    </source>
</reference>
<dbReference type="PANTHER" id="PTHR11986">
    <property type="entry name" value="AMINOTRANSFERASE CLASS III"/>
    <property type="match status" value="1"/>
</dbReference>
<comment type="cofactor">
    <cofactor evidence="5">
        <name>pyridoxal 5'-phosphate</name>
        <dbReference type="ChEBI" id="CHEBI:597326"/>
    </cofactor>
    <text evidence="5">Binds 1 pyridoxal phosphate per subunit.</text>
</comment>
<name>A0A0P9N7H4_PSECA</name>
<evidence type="ECO:0000256" key="1">
    <source>
        <dbReference type="ARBA" id="ARBA00022576"/>
    </source>
</evidence>
<dbReference type="GO" id="GO:0005737">
    <property type="term" value="C:cytoplasm"/>
    <property type="evidence" value="ECO:0007669"/>
    <property type="project" value="UniProtKB-SubCell"/>
</dbReference>
<feature type="binding site" evidence="5">
    <location>
        <position position="302"/>
    </location>
    <ligand>
        <name>pyridoxal 5'-phosphate</name>
        <dbReference type="ChEBI" id="CHEBI:597326"/>
    </ligand>
</feature>
<dbReference type="EC" id="2.6.1.11" evidence="5"/>
<keyword evidence="3 5" id="KW-0808">Transferase</keyword>
<dbReference type="InterPro" id="IPR015421">
    <property type="entry name" value="PyrdxlP-dep_Trfase_major"/>
</dbReference>
<comment type="catalytic activity">
    <reaction evidence="5">
        <text>N(2)-acetyl-L-ornithine + 2-oxoglutarate = N-acetyl-L-glutamate 5-semialdehyde + L-glutamate</text>
        <dbReference type="Rhea" id="RHEA:18049"/>
        <dbReference type="ChEBI" id="CHEBI:16810"/>
        <dbReference type="ChEBI" id="CHEBI:29123"/>
        <dbReference type="ChEBI" id="CHEBI:29985"/>
        <dbReference type="ChEBI" id="CHEBI:57805"/>
        <dbReference type="EC" id="2.6.1.11"/>
    </reaction>
</comment>
<dbReference type="UniPathway" id="UPA00068">
    <property type="reaction ID" value="UER00109"/>
</dbReference>
<evidence type="ECO:0000313" key="7">
    <source>
        <dbReference type="EMBL" id="RMN28060.1"/>
    </source>
</evidence>
<dbReference type="PROSITE" id="PS00600">
    <property type="entry name" value="AA_TRANSFER_CLASS_3"/>
    <property type="match status" value="1"/>
</dbReference>
<dbReference type="GO" id="GO:0006526">
    <property type="term" value="P:L-arginine biosynthetic process"/>
    <property type="evidence" value="ECO:0007669"/>
    <property type="project" value="UniProtKB-UniRule"/>
</dbReference>
<dbReference type="GO" id="GO:0030170">
    <property type="term" value="F:pyridoxal phosphate binding"/>
    <property type="evidence" value="ECO:0007669"/>
    <property type="project" value="InterPro"/>
</dbReference>
<dbReference type="EMBL" id="RBOW01000567">
    <property type="protein sequence ID" value="RMN28060.1"/>
    <property type="molecule type" value="Genomic_DNA"/>
</dbReference>
<keyword evidence="4 5" id="KW-0663">Pyridoxal phosphate</keyword>
<dbReference type="AlphaFoldDB" id="A0A0P9N7H4"/>
<evidence type="ECO:0000313" key="8">
    <source>
        <dbReference type="Proteomes" id="UP000050564"/>
    </source>
</evidence>
<dbReference type="InterPro" id="IPR004636">
    <property type="entry name" value="AcOrn/SuccOrn_fam"/>
</dbReference>
<dbReference type="PATRIC" id="fig|86840.3.peg.1755"/>
<comment type="pathway">
    <text evidence="5">Amino-acid biosynthesis; L-arginine biosynthesis; N(2)-acetyl-L-ornithine from L-glutamate: step 4/4.</text>
</comment>
<protein>
    <recommendedName>
        <fullName evidence="5">Acetylornithine aminotransferase</fullName>
        <shortName evidence="5">ACOAT</shortName>
        <ecNumber evidence="5">2.6.1.11</ecNumber>
    </recommendedName>
</protein>
<dbReference type="PIRSF" id="PIRSF000521">
    <property type="entry name" value="Transaminase_4ab_Lys_Orn"/>
    <property type="match status" value="1"/>
</dbReference>